<dbReference type="PANTHER" id="PTHR42718:SF9">
    <property type="entry name" value="MAJOR FACILITATOR SUPERFAMILY MULTIDRUG TRANSPORTER MFSC"/>
    <property type="match status" value="1"/>
</dbReference>
<keyword evidence="3 6" id="KW-0812">Transmembrane</keyword>
<dbReference type="GO" id="GO:0022857">
    <property type="term" value="F:transmembrane transporter activity"/>
    <property type="evidence" value="ECO:0007669"/>
    <property type="project" value="InterPro"/>
</dbReference>
<evidence type="ECO:0000256" key="4">
    <source>
        <dbReference type="ARBA" id="ARBA00022989"/>
    </source>
</evidence>
<feature type="transmembrane region" description="Helical" evidence="6">
    <location>
        <begin position="390"/>
        <end position="414"/>
    </location>
</feature>
<keyword evidence="9" id="KW-1185">Reference proteome</keyword>
<gene>
    <name evidence="8" type="ORF">K1W69_15220</name>
</gene>
<evidence type="ECO:0000256" key="5">
    <source>
        <dbReference type="ARBA" id="ARBA00023136"/>
    </source>
</evidence>
<evidence type="ECO:0000313" key="8">
    <source>
        <dbReference type="EMBL" id="MBW8638546.1"/>
    </source>
</evidence>
<dbReference type="Gene3D" id="1.20.1720.10">
    <property type="entry name" value="Multidrug resistance protein D"/>
    <property type="match status" value="1"/>
</dbReference>
<keyword evidence="2" id="KW-0813">Transport</keyword>
<protein>
    <submittedName>
        <fullName evidence="8">MFS transporter</fullName>
    </submittedName>
</protein>
<feature type="transmembrane region" description="Helical" evidence="6">
    <location>
        <begin position="77"/>
        <end position="94"/>
    </location>
</feature>
<feature type="transmembrane region" description="Helical" evidence="6">
    <location>
        <begin position="12"/>
        <end position="35"/>
    </location>
</feature>
<feature type="transmembrane region" description="Helical" evidence="6">
    <location>
        <begin position="481"/>
        <end position="500"/>
    </location>
</feature>
<dbReference type="Pfam" id="PF07690">
    <property type="entry name" value="MFS_1"/>
    <property type="match status" value="1"/>
</dbReference>
<evidence type="ECO:0000256" key="2">
    <source>
        <dbReference type="ARBA" id="ARBA00022448"/>
    </source>
</evidence>
<keyword evidence="4 6" id="KW-1133">Transmembrane helix</keyword>
<feature type="transmembrane region" description="Helical" evidence="6">
    <location>
        <begin position="258"/>
        <end position="284"/>
    </location>
</feature>
<feature type="transmembrane region" description="Helical" evidence="6">
    <location>
        <begin position="354"/>
        <end position="378"/>
    </location>
</feature>
<sequence length="517" mass="55133">MDETRAGKWRALIGISILSIVVFVDFTVVNTILPGIQRDLNASVDDLQWVMNAFILMLTTSMVTAGRMGDIYGRRKVLYIGAIVFTAASLVAGMAESTNLLIACRFLQGAAGAITLTCGAALVTHHFPESESSKALAIFMSITGFGMAVGPVLGGLFLSFLSWRWAFYVNVPMVIIGFAIAWGAVRETPRQTDEKLDWLGLALFTPGMIAIVTFIVKGNNWGWDAPASIAVLAAGIVFLAAFIIVENRVESPILDFKLFGIPLFLACNIMALAIGAFIGLGFFLPSLYLQVVRNELPYIAGLMLLPISALVVIIPPLIGDLAEKNGPVRFIMTGLVFLVAAALAQSFFTPDSPALFVLFGLGLFGLGWGLMQATSTFAATSALPATMSGLAIGVLYTVWNIGSSIGLAVGGLILEERDKASLDAGLAQLDITLDAKDQDLIRSVLSDPSQANKLLGELAPGLENKILPLFKNAFMAGYSGAMWFLFVFCLVCAIAFAAIVRADRSKQIPAQEEANAA</sequence>
<comment type="subcellular location">
    <subcellularLocation>
        <location evidence="1">Membrane</location>
        <topology evidence="1">Multi-pass membrane protein</topology>
    </subcellularLocation>
</comment>
<reference evidence="8" key="1">
    <citation type="submission" date="2021-08" db="EMBL/GenBank/DDBJ databases">
        <title>Hoeflea bacterium WL0058 sp. nov., isolated from the sediment.</title>
        <authorList>
            <person name="Wang L."/>
            <person name="Zhang D."/>
        </authorList>
    </citation>
    <scope>NUCLEOTIDE SEQUENCE</scope>
    <source>
        <strain evidence="8">WL0058</strain>
    </source>
</reference>
<dbReference type="InterPro" id="IPR036259">
    <property type="entry name" value="MFS_trans_sf"/>
</dbReference>
<organism evidence="8 9">
    <name type="scientific">Flavimaribacter sediminis</name>
    <dbReference type="NCBI Taxonomy" id="2865987"/>
    <lineage>
        <taxon>Bacteria</taxon>
        <taxon>Pseudomonadati</taxon>
        <taxon>Pseudomonadota</taxon>
        <taxon>Alphaproteobacteria</taxon>
        <taxon>Hyphomicrobiales</taxon>
        <taxon>Rhizobiaceae</taxon>
        <taxon>Flavimaribacter</taxon>
    </lineage>
</organism>
<evidence type="ECO:0000256" key="1">
    <source>
        <dbReference type="ARBA" id="ARBA00004141"/>
    </source>
</evidence>
<feature type="transmembrane region" description="Helical" evidence="6">
    <location>
        <begin position="227"/>
        <end position="246"/>
    </location>
</feature>
<dbReference type="PROSITE" id="PS50850">
    <property type="entry name" value="MFS"/>
    <property type="match status" value="1"/>
</dbReference>
<dbReference type="PRINTS" id="PR01036">
    <property type="entry name" value="TCRTETB"/>
</dbReference>
<dbReference type="SUPFAM" id="SSF103473">
    <property type="entry name" value="MFS general substrate transporter"/>
    <property type="match status" value="1"/>
</dbReference>
<feature type="transmembrane region" description="Helical" evidence="6">
    <location>
        <begin position="135"/>
        <end position="159"/>
    </location>
</feature>
<dbReference type="GO" id="GO:0016020">
    <property type="term" value="C:membrane"/>
    <property type="evidence" value="ECO:0007669"/>
    <property type="project" value="UniProtKB-SubCell"/>
</dbReference>
<dbReference type="CDD" id="cd17321">
    <property type="entry name" value="MFS_MMR_MDR_like"/>
    <property type="match status" value="1"/>
</dbReference>
<comment type="caution">
    <text evidence="8">The sequence shown here is derived from an EMBL/GenBank/DDBJ whole genome shotgun (WGS) entry which is preliminary data.</text>
</comment>
<feature type="domain" description="Major facilitator superfamily (MFS) profile" evidence="7">
    <location>
        <begin position="11"/>
        <end position="504"/>
    </location>
</feature>
<feature type="transmembrane region" description="Helical" evidence="6">
    <location>
        <begin position="47"/>
        <end position="65"/>
    </location>
</feature>
<feature type="transmembrane region" description="Helical" evidence="6">
    <location>
        <begin position="100"/>
        <end position="123"/>
    </location>
</feature>
<name>A0AAE2ZLQ2_9HYPH</name>
<evidence type="ECO:0000259" key="7">
    <source>
        <dbReference type="PROSITE" id="PS50850"/>
    </source>
</evidence>
<keyword evidence="5 6" id="KW-0472">Membrane</keyword>
<feature type="transmembrane region" description="Helical" evidence="6">
    <location>
        <begin position="196"/>
        <end position="215"/>
    </location>
</feature>
<evidence type="ECO:0000256" key="3">
    <source>
        <dbReference type="ARBA" id="ARBA00022692"/>
    </source>
</evidence>
<dbReference type="Proteomes" id="UP001196509">
    <property type="component" value="Unassembled WGS sequence"/>
</dbReference>
<dbReference type="InterPro" id="IPR011701">
    <property type="entry name" value="MFS"/>
</dbReference>
<feature type="transmembrane region" description="Helical" evidence="6">
    <location>
        <begin position="296"/>
        <end position="318"/>
    </location>
</feature>
<evidence type="ECO:0000256" key="6">
    <source>
        <dbReference type="SAM" id="Phobius"/>
    </source>
</evidence>
<feature type="transmembrane region" description="Helical" evidence="6">
    <location>
        <begin position="165"/>
        <end position="184"/>
    </location>
</feature>
<dbReference type="PANTHER" id="PTHR42718">
    <property type="entry name" value="MAJOR FACILITATOR SUPERFAMILY MULTIDRUG TRANSPORTER MFSC"/>
    <property type="match status" value="1"/>
</dbReference>
<accession>A0AAE2ZLQ2</accession>
<dbReference type="AlphaFoldDB" id="A0AAE2ZLQ2"/>
<proteinExistence type="predicted"/>
<dbReference type="RefSeq" id="WP_220229158.1">
    <property type="nucleotide sequence ID" value="NZ_JAICBX010000002.1"/>
</dbReference>
<feature type="transmembrane region" description="Helical" evidence="6">
    <location>
        <begin position="330"/>
        <end position="348"/>
    </location>
</feature>
<evidence type="ECO:0000313" key="9">
    <source>
        <dbReference type="Proteomes" id="UP001196509"/>
    </source>
</evidence>
<dbReference type="InterPro" id="IPR020846">
    <property type="entry name" value="MFS_dom"/>
</dbReference>
<dbReference type="Gene3D" id="1.20.1250.20">
    <property type="entry name" value="MFS general substrate transporter like domains"/>
    <property type="match status" value="1"/>
</dbReference>
<dbReference type="EMBL" id="JAICBX010000002">
    <property type="protein sequence ID" value="MBW8638546.1"/>
    <property type="molecule type" value="Genomic_DNA"/>
</dbReference>